<feature type="compositionally biased region" description="Basic and acidic residues" evidence="1">
    <location>
        <begin position="26"/>
        <end position="45"/>
    </location>
</feature>
<evidence type="ECO:0000313" key="2">
    <source>
        <dbReference type="EMBL" id="XBO40445.1"/>
    </source>
</evidence>
<feature type="compositionally biased region" description="Basic residues" evidence="1">
    <location>
        <begin position="1"/>
        <end position="16"/>
    </location>
</feature>
<protein>
    <submittedName>
        <fullName evidence="2">Uncharacterized protein</fullName>
    </submittedName>
</protein>
<dbReference type="EMBL" id="CP157484">
    <property type="protein sequence ID" value="XBO40445.1"/>
    <property type="molecule type" value="Genomic_DNA"/>
</dbReference>
<organism evidence="2">
    <name type="scientific">Alsobacter sp. KACC 23698</name>
    <dbReference type="NCBI Taxonomy" id="3149229"/>
    <lineage>
        <taxon>Bacteria</taxon>
        <taxon>Pseudomonadati</taxon>
        <taxon>Pseudomonadota</taxon>
        <taxon>Alphaproteobacteria</taxon>
        <taxon>Hyphomicrobiales</taxon>
        <taxon>Alsobacteraceae</taxon>
        <taxon>Alsobacter</taxon>
    </lineage>
</organism>
<sequence length="45" mass="5430">MSHKARKRPSWKKNTVRYKQITGPQKTREGQENRQKKDRYANRSG</sequence>
<gene>
    <name evidence="2" type="ORF">ABEG18_06675</name>
</gene>
<evidence type="ECO:0000256" key="1">
    <source>
        <dbReference type="SAM" id="MobiDB-lite"/>
    </source>
</evidence>
<dbReference type="RefSeq" id="WP_406857305.1">
    <property type="nucleotide sequence ID" value="NZ_CP157484.1"/>
</dbReference>
<dbReference type="AlphaFoldDB" id="A0AAU7JJU7"/>
<proteinExistence type="predicted"/>
<name>A0AAU7JJU7_9HYPH</name>
<feature type="region of interest" description="Disordered" evidence="1">
    <location>
        <begin position="1"/>
        <end position="45"/>
    </location>
</feature>
<accession>A0AAU7JJU7</accession>
<reference evidence="2" key="1">
    <citation type="submission" date="2024-05" db="EMBL/GenBank/DDBJ databases">
        <authorList>
            <person name="Kim S."/>
            <person name="Heo J."/>
            <person name="Choi H."/>
            <person name="Choi Y."/>
            <person name="Kwon S.-W."/>
            <person name="Kim Y."/>
        </authorList>
    </citation>
    <scope>NUCLEOTIDE SEQUENCE</scope>
    <source>
        <strain evidence="2">KACC 23698</strain>
    </source>
</reference>